<dbReference type="Gene3D" id="1.10.10.10">
    <property type="entry name" value="Winged helix-like DNA-binding domain superfamily/Winged helix DNA-binding domain"/>
    <property type="match status" value="1"/>
</dbReference>
<evidence type="ECO:0000313" key="2">
    <source>
        <dbReference type="Proteomes" id="UP001059597"/>
    </source>
</evidence>
<dbReference type="InterPro" id="IPR036388">
    <property type="entry name" value="WH-like_DNA-bd_sf"/>
</dbReference>
<dbReference type="SUPFAM" id="SSF46785">
    <property type="entry name" value="Winged helix' DNA-binding domain"/>
    <property type="match status" value="1"/>
</dbReference>
<dbReference type="InterPro" id="IPR036390">
    <property type="entry name" value="WH_DNA-bd_sf"/>
</dbReference>
<gene>
    <name evidence="1" type="ORF">HEK616_34350</name>
</gene>
<evidence type="ECO:0008006" key="3">
    <source>
        <dbReference type="Google" id="ProtNLM"/>
    </source>
</evidence>
<dbReference type="Proteomes" id="UP001059597">
    <property type="component" value="Chromosome"/>
</dbReference>
<protein>
    <recommendedName>
        <fullName evidence="3">MarR family transcriptional regulator</fullName>
    </recommendedName>
</protein>
<organism evidence="1 2">
    <name type="scientific">Streptomyces nigrescens</name>
    <dbReference type="NCBI Taxonomy" id="1920"/>
    <lineage>
        <taxon>Bacteria</taxon>
        <taxon>Bacillati</taxon>
        <taxon>Actinomycetota</taxon>
        <taxon>Actinomycetes</taxon>
        <taxon>Kitasatosporales</taxon>
        <taxon>Streptomycetaceae</taxon>
        <taxon>Streptomyces</taxon>
    </lineage>
</organism>
<keyword evidence="2" id="KW-1185">Reference proteome</keyword>
<dbReference type="EMBL" id="AP026073">
    <property type="protein sequence ID" value="BDM69948.1"/>
    <property type="molecule type" value="Genomic_DNA"/>
</dbReference>
<accession>A0ABM7ZU93</accession>
<evidence type="ECO:0000313" key="1">
    <source>
        <dbReference type="EMBL" id="BDM69948.1"/>
    </source>
</evidence>
<reference evidence="1" key="1">
    <citation type="submission" date="2022-06" db="EMBL/GenBank/DDBJ databases">
        <title>Complete genome sequence of Streptomyces nigrescens HEK616.</title>
        <authorList>
            <person name="Asamizu S."/>
            <person name="Onaka H."/>
        </authorList>
    </citation>
    <scope>NUCLEOTIDE SEQUENCE</scope>
    <source>
        <strain evidence="1">HEK616</strain>
    </source>
</reference>
<proteinExistence type="predicted"/>
<sequence length="163" mass="18692">MTSPQTQQSPQTQHLTDTELAAQPAAYWTRLAYETTLAYTRARILELGYSQPQLWLLRNLSENDLSPDGRGMTIPELRQAMRTYIRPEDDLEAEAADLLERGWLTHDDEGRLRITEQGEETRAAFRQHVPAIRDGIHRGIDDADYVTTLRVLQQMIRNTDGTL</sequence>
<name>A0ABM7ZU93_STRNI</name>
<dbReference type="RefSeq" id="WP_261953776.1">
    <property type="nucleotide sequence ID" value="NZ_AP026073.1"/>
</dbReference>